<sequence>MQGSSNNDNRHDSPGNPSTPSIRAPGVKSLKEAERPRDKSLPQTAPQVEDVSPTTSRQSSPRLEERPQKRTSQTSLVLGRGILKSSAQFQPRNATSQRPDTTDAGVHGSSMGAPTMPGAVVRPDITDSARKRHTSEDAPTSEKPLSSETSASQKSSISALKDDLHFPDQWVTITDDMASEKSEERQKLPFSPASTAGEQRPEGLAVIVLPVSKGKRVSIDPNPTIDTLTPESSSPTPSMERDMMKALPMTRHSAVMDASSNQLGRRKPGHWQLLVFAVGIIVVSLMAALVSLMVIGRSHVPIVAQVSVCDTKDCIDYAQNLSRRMNTSADPCHEFHAYVCGHGDADDGSQSRRSIRRTRQQAEEIVRALNQPNYMLFSKHPSMAAYKALSAMDTCMARERDHSPELFASFMKDRGLPWPEPPGKVLNLAGVLDILFDLAVNWRVALWFDVRVSHLGADGALVMTLEEPGPVPLFRMEQLSDLDELEYGDAVNTVVHFLTESKTTLEKDAIYKLYRDESAIRDVVLSSDEDHDAWVLPNGTDHGFNVSSDEWARLVDKYVAASGFSTPEPVGILAIHKAQFHALARLLSKLPVDSLLAAVGWTVAYSYAWTVNQSLDIFTPDANRAAGPTYEVSVALCFLAVFETHGITMMAPMFLEEFSSVQRSRVTTVLNKTVEALVSAVGISTTIRIETKKNASVKIAAHAYRNFWPPEPFLHIEMLDLLYEKFPMESGSFFATWMGSRKALRASITNRYYATLMLARYRWRSSRVLYIYALNLMLVGLAAVFPPSYLREGSHTMTYAGLGFQFARQLVRTVDHRGRGLDFAGRPSGSSRLNQTRPKCRLSTAKTSTERREIGDLFALDISMAAMKQADSTDSAPLQLKSLEHLSPEQTFYISYCDQFCDKQPQQLAKSMCNLAVNGSDFANAFGCDARIRDTPECVFF</sequence>
<reference evidence="1" key="1">
    <citation type="submission" date="2020-05" db="EMBL/GenBank/DDBJ databases">
        <title>Large-scale comparative analyses of tick genomes elucidate their genetic diversity and vector capacities.</title>
        <authorList>
            <person name="Jia N."/>
            <person name="Wang J."/>
            <person name="Shi W."/>
            <person name="Du L."/>
            <person name="Sun Y."/>
            <person name="Zhan W."/>
            <person name="Jiang J."/>
            <person name="Wang Q."/>
            <person name="Zhang B."/>
            <person name="Ji P."/>
            <person name="Sakyi L.B."/>
            <person name="Cui X."/>
            <person name="Yuan T."/>
            <person name="Jiang B."/>
            <person name="Yang W."/>
            <person name="Lam T.T.-Y."/>
            <person name="Chang Q."/>
            <person name="Ding S."/>
            <person name="Wang X."/>
            <person name="Zhu J."/>
            <person name="Ruan X."/>
            <person name="Zhao L."/>
            <person name="Wei J."/>
            <person name="Que T."/>
            <person name="Du C."/>
            <person name="Cheng J."/>
            <person name="Dai P."/>
            <person name="Han X."/>
            <person name="Huang E."/>
            <person name="Gao Y."/>
            <person name="Liu J."/>
            <person name="Shao H."/>
            <person name="Ye R."/>
            <person name="Li L."/>
            <person name="Wei W."/>
            <person name="Wang X."/>
            <person name="Wang C."/>
            <person name="Yang T."/>
            <person name="Huo Q."/>
            <person name="Li W."/>
            <person name="Guo W."/>
            <person name="Chen H."/>
            <person name="Zhou L."/>
            <person name="Ni X."/>
            <person name="Tian J."/>
            <person name="Zhou Y."/>
            <person name="Sheng Y."/>
            <person name="Liu T."/>
            <person name="Pan Y."/>
            <person name="Xia L."/>
            <person name="Li J."/>
            <person name="Zhao F."/>
            <person name="Cao W."/>
        </authorList>
    </citation>
    <scope>NUCLEOTIDE SEQUENCE</scope>
    <source>
        <strain evidence="1">Hyas-2018</strain>
    </source>
</reference>
<gene>
    <name evidence="1" type="ORF">HPB50_006852</name>
</gene>
<proteinExistence type="predicted"/>
<protein>
    <submittedName>
        <fullName evidence="1">Uncharacterized protein</fullName>
    </submittedName>
</protein>
<keyword evidence="2" id="KW-1185">Reference proteome</keyword>
<dbReference type="Proteomes" id="UP000821845">
    <property type="component" value="Chromosome 10"/>
</dbReference>
<organism evidence="1 2">
    <name type="scientific">Hyalomma asiaticum</name>
    <name type="common">Tick</name>
    <dbReference type="NCBI Taxonomy" id="266040"/>
    <lineage>
        <taxon>Eukaryota</taxon>
        <taxon>Metazoa</taxon>
        <taxon>Ecdysozoa</taxon>
        <taxon>Arthropoda</taxon>
        <taxon>Chelicerata</taxon>
        <taxon>Arachnida</taxon>
        <taxon>Acari</taxon>
        <taxon>Parasitiformes</taxon>
        <taxon>Ixodida</taxon>
        <taxon>Ixodoidea</taxon>
        <taxon>Ixodidae</taxon>
        <taxon>Hyalomminae</taxon>
        <taxon>Hyalomma</taxon>
    </lineage>
</organism>
<evidence type="ECO:0000313" key="2">
    <source>
        <dbReference type="Proteomes" id="UP000821845"/>
    </source>
</evidence>
<evidence type="ECO:0000313" key="1">
    <source>
        <dbReference type="EMBL" id="KAH6942497.1"/>
    </source>
</evidence>
<comment type="caution">
    <text evidence="1">The sequence shown here is derived from an EMBL/GenBank/DDBJ whole genome shotgun (WGS) entry which is preliminary data.</text>
</comment>
<dbReference type="EMBL" id="CM023490">
    <property type="protein sequence ID" value="KAH6942497.1"/>
    <property type="molecule type" value="Genomic_DNA"/>
</dbReference>
<name>A0ACB7T4V8_HYAAI</name>
<accession>A0ACB7T4V8</accession>